<dbReference type="RefSeq" id="XP_005833931.1">
    <property type="nucleotide sequence ID" value="XM_005833874.1"/>
</dbReference>
<organism evidence="2">
    <name type="scientific">Guillardia theta (strain CCMP2712)</name>
    <name type="common">Cryptophyte</name>
    <dbReference type="NCBI Taxonomy" id="905079"/>
    <lineage>
        <taxon>Eukaryota</taxon>
        <taxon>Cryptophyceae</taxon>
        <taxon>Pyrenomonadales</taxon>
        <taxon>Geminigeraceae</taxon>
        <taxon>Guillardia</taxon>
    </lineage>
</organism>
<reference evidence="3" key="3">
    <citation type="submission" date="2015-06" db="UniProtKB">
        <authorList>
            <consortium name="EnsemblProtists"/>
        </authorList>
    </citation>
    <scope>IDENTIFICATION</scope>
</reference>
<protein>
    <submittedName>
        <fullName evidence="2 3">Uncharacterized protein</fullName>
    </submittedName>
</protein>
<accession>L1JEN7</accession>
<dbReference type="GeneID" id="17303515"/>
<dbReference type="AlphaFoldDB" id="L1JEN7"/>
<keyword evidence="4" id="KW-1185">Reference proteome</keyword>
<reference evidence="2 4" key="1">
    <citation type="journal article" date="2012" name="Nature">
        <title>Algal genomes reveal evolutionary mosaicism and the fate of nucleomorphs.</title>
        <authorList>
            <consortium name="DOE Joint Genome Institute"/>
            <person name="Curtis B.A."/>
            <person name="Tanifuji G."/>
            <person name="Burki F."/>
            <person name="Gruber A."/>
            <person name="Irimia M."/>
            <person name="Maruyama S."/>
            <person name="Arias M.C."/>
            <person name="Ball S.G."/>
            <person name="Gile G.H."/>
            <person name="Hirakawa Y."/>
            <person name="Hopkins J.F."/>
            <person name="Kuo A."/>
            <person name="Rensing S.A."/>
            <person name="Schmutz J."/>
            <person name="Symeonidi A."/>
            <person name="Elias M."/>
            <person name="Eveleigh R.J."/>
            <person name="Herman E.K."/>
            <person name="Klute M.J."/>
            <person name="Nakayama T."/>
            <person name="Obornik M."/>
            <person name="Reyes-Prieto A."/>
            <person name="Armbrust E.V."/>
            <person name="Aves S.J."/>
            <person name="Beiko R.G."/>
            <person name="Coutinho P."/>
            <person name="Dacks J.B."/>
            <person name="Durnford D.G."/>
            <person name="Fast N.M."/>
            <person name="Green B.R."/>
            <person name="Grisdale C.J."/>
            <person name="Hempel F."/>
            <person name="Henrissat B."/>
            <person name="Hoppner M.P."/>
            <person name="Ishida K."/>
            <person name="Kim E."/>
            <person name="Koreny L."/>
            <person name="Kroth P.G."/>
            <person name="Liu Y."/>
            <person name="Malik S.B."/>
            <person name="Maier U.G."/>
            <person name="McRose D."/>
            <person name="Mock T."/>
            <person name="Neilson J.A."/>
            <person name="Onodera N.T."/>
            <person name="Poole A.M."/>
            <person name="Pritham E.J."/>
            <person name="Richards T.A."/>
            <person name="Rocap G."/>
            <person name="Roy S.W."/>
            <person name="Sarai C."/>
            <person name="Schaack S."/>
            <person name="Shirato S."/>
            <person name="Slamovits C.H."/>
            <person name="Spencer D.F."/>
            <person name="Suzuki S."/>
            <person name="Worden A.Z."/>
            <person name="Zauner S."/>
            <person name="Barry K."/>
            <person name="Bell C."/>
            <person name="Bharti A.K."/>
            <person name="Crow J.A."/>
            <person name="Grimwood J."/>
            <person name="Kramer R."/>
            <person name="Lindquist E."/>
            <person name="Lucas S."/>
            <person name="Salamov A."/>
            <person name="McFadden G.I."/>
            <person name="Lane C.E."/>
            <person name="Keeling P.J."/>
            <person name="Gray M.W."/>
            <person name="Grigoriev I.V."/>
            <person name="Archibald J.M."/>
        </authorList>
    </citation>
    <scope>NUCLEOTIDE SEQUENCE</scope>
    <source>
        <strain evidence="2 4">CCMP2712</strain>
    </source>
</reference>
<evidence type="ECO:0000256" key="1">
    <source>
        <dbReference type="SAM" id="SignalP"/>
    </source>
</evidence>
<dbReference type="EMBL" id="JH992992">
    <property type="protein sequence ID" value="EKX46951.1"/>
    <property type="molecule type" value="Genomic_DNA"/>
</dbReference>
<dbReference type="Proteomes" id="UP000011087">
    <property type="component" value="Unassembled WGS sequence"/>
</dbReference>
<reference evidence="4" key="2">
    <citation type="submission" date="2012-11" db="EMBL/GenBank/DDBJ databases">
        <authorList>
            <person name="Kuo A."/>
            <person name="Curtis B.A."/>
            <person name="Tanifuji G."/>
            <person name="Burki F."/>
            <person name="Gruber A."/>
            <person name="Irimia M."/>
            <person name="Maruyama S."/>
            <person name="Arias M.C."/>
            <person name="Ball S.G."/>
            <person name="Gile G.H."/>
            <person name="Hirakawa Y."/>
            <person name="Hopkins J.F."/>
            <person name="Rensing S.A."/>
            <person name="Schmutz J."/>
            <person name="Symeonidi A."/>
            <person name="Elias M."/>
            <person name="Eveleigh R.J."/>
            <person name="Herman E.K."/>
            <person name="Klute M.J."/>
            <person name="Nakayama T."/>
            <person name="Obornik M."/>
            <person name="Reyes-Prieto A."/>
            <person name="Armbrust E.V."/>
            <person name="Aves S.J."/>
            <person name="Beiko R.G."/>
            <person name="Coutinho P."/>
            <person name="Dacks J.B."/>
            <person name="Durnford D.G."/>
            <person name="Fast N.M."/>
            <person name="Green B.R."/>
            <person name="Grisdale C."/>
            <person name="Hempe F."/>
            <person name="Henrissat B."/>
            <person name="Hoppner M.P."/>
            <person name="Ishida K.-I."/>
            <person name="Kim E."/>
            <person name="Koreny L."/>
            <person name="Kroth P.G."/>
            <person name="Liu Y."/>
            <person name="Malik S.-B."/>
            <person name="Maier U.G."/>
            <person name="McRose D."/>
            <person name="Mock T."/>
            <person name="Neilson J.A."/>
            <person name="Onodera N.T."/>
            <person name="Poole A.M."/>
            <person name="Pritham E.J."/>
            <person name="Richards T.A."/>
            <person name="Rocap G."/>
            <person name="Roy S.W."/>
            <person name="Sarai C."/>
            <person name="Schaack S."/>
            <person name="Shirato S."/>
            <person name="Slamovits C.H."/>
            <person name="Spencer D.F."/>
            <person name="Suzuki S."/>
            <person name="Worden A.Z."/>
            <person name="Zauner S."/>
            <person name="Barry K."/>
            <person name="Bell C."/>
            <person name="Bharti A.K."/>
            <person name="Crow J.A."/>
            <person name="Grimwood J."/>
            <person name="Kramer R."/>
            <person name="Lindquist E."/>
            <person name="Lucas S."/>
            <person name="Salamov A."/>
            <person name="McFadden G.I."/>
            <person name="Lane C.E."/>
            <person name="Keeling P.J."/>
            <person name="Gray M.W."/>
            <person name="Grigoriev I.V."/>
            <person name="Archibald J.M."/>
        </authorList>
    </citation>
    <scope>NUCLEOTIDE SEQUENCE</scope>
    <source>
        <strain evidence="4">CCMP2712</strain>
    </source>
</reference>
<evidence type="ECO:0000313" key="4">
    <source>
        <dbReference type="Proteomes" id="UP000011087"/>
    </source>
</evidence>
<dbReference type="EnsemblProtists" id="EKX46951">
    <property type="protein sequence ID" value="EKX46951"/>
    <property type="gene ID" value="GUITHDRAFT_152250"/>
</dbReference>
<feature type="signal peptide" evidence="1">
    <location>
        <begin position="1"/>
        <end position="18"/>
    </location>
</feature>
<dbReference type="HOGENOM" id="CLU_1590732_0_0_1"/>
<feature type="non-terminal residue" evidence="2">
    <location>
        <position position="168"/>
    </location>
</feature>
<gene>
    <name evidence="2" type="ORF">GUITHDRAFT_152250</name>
</gene>
<dbReference type="KEGG" id="gtt:GUITHDRAFT_152250"/>
<evidence type="ECO:0000313" key="3">
    <source>
        <dbReference type="EnsemblProtists" id="EKX46951"/>
    </source>
</evidence>
<keyword evidence="1" id="KW-0732">Signal</keyword>
<feature type="chain" id="PRO_5008771222" evidence="1">
    <location>
        <begin position="19"/>
        <end position="168"/>
    </location>
</feature>
<sequence length="168" mass="18313">MMYLLHLYTVSLLQEADGGVEGEAEWTELSSRASLTLGPRDAAQHSQRLYEHPLDQLPVVRETQAAEALDEHAMALRSVAARGRARKKRTADLLFPAMVLDDAQVQLDPNNVPLVQRLCLGAGERANDDVTIVESPAERSSVAVDGSRPVEEPAAVVEDRIPPAAVKR</sequence>
<proteinExistence type="predicted"/>
<dbReference type="PaxDb" id="55529-EKX46951"/>
<evidence type="ECO:0000313" key="2">
    <source>
        <dbReference type="EMBL" id="EKX46951.1"/>
    </source>
</evidence>
<name>L1JEN7_GUITC</name>